<organism evidence="2 3">
    <name type="scientific">Paenibacillus suaedae</name>
    <dbReference type="NCBI Taxonomy" id="3077233"/>
    <lineage>
        <taxon>Bacteria</taxon>
        <taxon>Bacillati</taxon>
        <taxon>Bacillota</taxon>
        <taxon>Bacilli</taxon>
        <taxon>Bacillales</taxon>
        <taxon>Paenibacillaceae</taxon>
        <taxon>Paenibacillus</taxon>
    </lineage>
</organism>
<feature type="transmembrane region" description="Helical" evidence="1">
    <location>
        <begin position="9"/>
        <end position="30"/>
    </location>
</feature>
<gene>
    <name evidence="2" type="ORF">RQP50_10225</name>
</gene>
<keyword evidence="1" id="KW-0472">Membrane</keyword>
<dbReference type="EMBL" id="JAVYAA010000002">
    <property type="protein sequence ID" value="MDT8976618.1"/>
    <property type="molecule type" value="Genomic_DNA"/>
</dbReference>
<keyword evidence="1" id="KW-0812">Transmembrane</keyword>
<reference evidence="3" key="1">
    <citation type="submission" date="2023-09" db="EMBL/GenBank/DDBJ databases">
        <title>Paenibacillus sp. chi10 Genome sequencing and assembly.</title>
        <authorList>
            <person name="Kim I."/>
        </authorList>
    </citation>
    <scope>NUCLEOTIDE SEQUENCE [LARGE SCALE GENOMIC DNA]</scope>
    <source>
        <strain evidence="3">chi10</strain>
    </source>
</reference>
<evidence type="ECO:0000313" key="2">
    <source>
        <dbReference type="EMBL" id="MDT8976618.1"/>
    </source>
</evidence>
<sequence>MKNSINKYLYYLGSGLFVCFVVYMIATYSFQKTQYTLFVYEYPASNSNKVKGLEDPGNRISVYSFGVPGIGIPDKRINVISTPLYVLIKQENQEIEYVTDNVKKLNEYLKEEIK</sequence>
<protein>
    <submittedName>
        <fullName evidence="2">Uncharacterized protein</fullName>
    </submittedName>
</protein>
<dbReference type="AlphaFoldDB" id="A0AAJ2N1N9"/>
<accession>A0AAJ2N1N9</accession>
<evidence type="ECO:0000313" key="3">
    <source>
        <dbReference type="Proteomes" id="UP001250538"/>
    </source>
</evidence>
<keyword evidence="3" id="KW-1185">Reference proteome</keyword>
<dbReference type="Proteomes" id="UP001250538">
    <property type="component" value="Unassembled WGS sequence"/>
</dbReference>
<comment type="caution">
    <text evidence="2">The sequence shown here is derived from an EMBL/GenBank/DDBJ whole genome shotgun (WGS) entry which is preliminary data.</text>
</comment>
<keyword evidence="1" id="KW-1133">Transmembrane helix</keyword>
<dbReference type="RefSeq" id="WP_315745303.1">
    <property type="nucleotide sequence ID" value="NZ_JAVYAA010000002.1"/>
</dbReference>
<proteinExistence type="predicted"/>
<name>A0AAJ2N1N9_9BACL</name>
<evidence type="ECO:0000256" key="1">
    <source>
        <dbReference type="SAM" id="Phobius"/>
    </source>
</evidence>